<reference evidence="1 2" key="1">
    <citation type="journal article" date="2017" name="Water Res.">
        <title>Comammox in drinking water systems.</title>
        <authorList>
            <person name="Wang Y."/>
            <person name="Ma L."/>
            <person name="Mao Y."/>
            <person name="Jiang X."/>
            <person name="Xia Y."/>
            <person name="Yu K."/>
            <person name="Li B."/>
            <person name="Zhang T."/>
        </authorList>
    </citation>
    <scope>NUCLEOTIDE SEQUENCE [LARGE SCALE GENOMIC DNA]</scope>
    <source>
        <strain evidence="1">SG_bin8</strain>
    </source>
</reference>
<comment type="caution">
    <text evidence="1">The sequence shown here is derived from an EMBL/GenBank/DDBJ whole genome shotgun (WGS) entry which is preliminary data.</text>
</comment>
<dbReference type="RefSeq" id="WP_376802548.1">
    <property type="nucleotide sequence ID" value="NZ_DBNB01000019.1"/>
</dbReference>
<name>A0A1W9HPQ2_9HYPH</name>
<dbReference type="EMBL" id="LWDL01000031">
    <property type="protein sequence ID" value="OQW49445.1"/>
    <property type="molecule type" value="Genomic_DNA"/>
</dbReference>
<evidence type="ECO:0000313" key="1">
    <source>
        <dbReference type="EMBL" id="OQW49445.1"/>
    </source>
</evidence>
<gene>
    <name evidence="1" type="ORF">A4S15_01505</name>
</gene>
<protein>
    <submittedName>
        <fullName evidence="1">Uncharacterized protein</fullName>
    </submittedName>
</protein>
<sequence length="74" mass="8004">MILAIESILLSRAVAAVGGLAKLEEAIRTVVLFAEDSGIDLDTKIGKAMDTRKRAILIELQISLRPRIRASMGI</sequence>
<dbReference type="Proteomes" id="UP000192872">
    <property type="component" value="Unassembled WGS sequence"/>
</dbReference>
<evidence type="ECO:0000313" key="2">
    <source>
        <dbReference type="Proteomes" id="UP000192872"/>
    </source>
</evidence>
<dbReference type="STRING" id="1827387.A4S15_01505"/>
<accession>A0A1W9HPQ2</accession>
<dbReference type="AlphaFoldDB" id="A0A1W9HPQ2"/>
<organism evidence="1 2">
    <name type="scientific">Candidatus Raskinella chloraquaticus</name>
    <dbReference type="NCBI Taxonomy" id="1951219"/>
    <lineage>
        <taxon>Bacteria</taxon>
        <taxon>Pseudomonadati</taxon>
        <taxon>Pseudomonadota</taxon>
        <taxon>Alphaproteobacteria</taxon>
        <taxon>Hyphomicrobiales</taxon>
        <taxon>Phreatobacteraceae</taxon>
        <taxon>Candidatus Raskinella</taxon>
    </lineage>
</organism>
<proteinExistence type="predicted"/>